<dbReference type="Proteomes" id="UP000029223">
    <property type="component" value="Unassembled WGS sequence"/>
</dbReference>
<dbReference type="PANTHER" id="PTHR37468">
    <property type="entry name" value="SULFATE TRANSPORTER CYSZ"/>
    <property type="match status" value="1"/>
</dbReference>
<evidence type="ECO:0000256" key="5">
    <source>
        <dbReference type="ARBA" id="ARBA00022605"/>
    </source>
</evidence>
<evidence type="ECO:0000313" key="13">
    <source>
        <dbReference type="Proteomes" id="UP000029223"/>
    </source>
</evidence>
<comment type="caution">
    <text evidence="12">The sequence shown here is derived from an EMBL/GenBank/DDBJ whole genome shotgun (WGS) entry which is preliminary data.</text>
</comment>
<dbReference type="Pfam" id="PF07264">
    <property type="entry name" value="EI24"/>
    <property type="match status" value="1"/>
</dbReference>
<evidence type="ECO:0000256" key="9">
    <source>
        <dbReference type="ARBA" id="ARBA00023136"/>
    </source>
</evidence>
<evidence type="ECO:0000256" key="1">
    <source>
        <dbReference type="ARBA" id="ARBA00004141"/>
    </source>
</evidence>
<evidence type="ECO:0000256" key="6">
    <source>
        <dbReference type="ARBA" id="ARBA00022692"/>
    </source>
</evidence>
<evidence type="ECO:0000256" key="4">
    <source>
        <dbReference type="ARBA" id="ARBA00022519"/>
    </source>
</evidence>
<accession>A0ABQ0JDR7</accession>
<keyword evidence="9 11" id="KW-0472">Membrane</keyword>
<dbReference type="InterPro" id="IPR059112">
    <property type="entry name" value="CysZ/EI24"/>
</dbReference>
<dbReference type="InterPro" id="IPR050480">
    <property type="entry name" value="CysZ-like"/>
</dbReference>
<proteinExistence type="predicted"/>
<keyword evidence="6 11" id="KW-0812">Transmembrane</keyword>
<feature type="transmembrane region" description="Helical" evidence="11">
    <location>
        <begin position="26"/>
        <end position="46"/>
    </location>
</feature>
<evidence type="ECO:0000256" key="11">
    <source>
        <dbReference type="SAM" id="Phobius"/>
    </source>
</evidence>
<evidence type="ECO:0000313" key="12">
    <source>
        <dbReference type="EMBL" id="GAL26914.1"/>
    </source>
</evidence>
<comment type="subcellular location">
    <subcellularLocation>
        <location evidence="1">Membrane</location>
        <topology evidence="1">Multi-pass membrane protein</topology>
    </subcellularLocation>
</comment>
<keyword evidence="5" id="KW-0028">Amino-acid biosynthesis</keyword>
<keyword evidence="7 11" id="KW-1133">Transmembrane helix</keyword>
<keyword evidence="8" id="KW-0764">Sulfate transport</keyword>
<keyword evidence="2" id="KW-0813">Transport</keyword>
<dbReference type="PANTHER" id="PTHR37468:SF1">
    <property type="entry name" value="SULFATE TRANSPORTER CYSZ"/>
    <property type="match status" value="1"/>
</dbReference>
<gene>
    <name evidence="12" type="ORF">JCM19239_7464</name>
</gene>
<protein>
    <submittedName>
        <fullName evidence="12">Sulfate transporter</fullName>
    </submittedName>
</protein>
<evidence type="ECO:0000256" key="3">
    <source>
        <dbReference type="ARBA" id="ARBA00022475"/>
    </source>
</evidence>
<evidence type="ECO:0000256" key="2">
    <source>
        <dbReference type="ARBA" id="ARBA00022448"/>
    </source>
</evidence>
<organism evidence="12 13">
    <name type="scientific">Vibrio variabilis</name>
    <dbReference type="NCBI Taxonomy" id="990271"/>
    <lineage>
        <taxon>Bacteria</taxon>
        <taxon>Pseudomonadati</taxon>
        <taxon>Pseudomonadota</taxon>
        <taxon>Gammaproteobacteria</taxon>
        <taxon>Vibrionales</taxon>
        <taxon>Vibrionaceae</taxon>
        <taxon>Vibrio</taxon>
    </lineage>
</organism>
<reference evidence="13" key="2">
    <citation type="submission" date="2014-09" db="EMBL/GenBank/DDBJ databases">
        <authorList>
            <consortium name="NBRP consortium"/>
            <person name="Sawabe T."/>
            <person name="Meirelles P."/>
            <person name="Nakanishi M."/>
            <person name="Sayaka M."/>
            <person name="Hattori M."/>
            <person name="Ohkuma M."/>
        </authorList>
    </citation>
    <scope>NUCLEOTIDE SEQUENCE [LARGE SCALE GENOMIC DNA]</scope>
    <source>
        <strain evidence="13">JCM 19239</strain>
    </source>
</reference>
<keyword evidence="3" id="KW-1003">Cell membrane</keyword>
<evidence type="ECO:0000256" key="10">
    <source>
        <dbReference type="ARBA" id="ARBA00023192"/>
    </source>
</evidence>
<dbReference type="EMBL" id="BBMS01000023">
    <property type="protein sequence ID" value="GAL26914.1"/>
    <property type="molecule type" value="Genomic_DNA"/>
</dbReference>
<keyword evidence="4" id="KW-0997">Cell inner membrane</keyword>
<feature type="transmembrane region" description="Helical" evidence="11">
    <location>
        <begin position="52"/>
        <end position="73"/>
    </location>
</feature>
<evidence type="ECO:0000256" key="7">
    <source>
        <dbReference type="ARBA" id="ARBA00022989"/>
    </source>
</evidence>
<evidence type="ECO:0000256" key="8">
    <source>
        <dbReference type="ARBA" id="ARBA00023032"/>
    </source>
</evidence>
<sequence>MNKANTGFGYFMQGFQIAFTPGIRRYVLLPLLANIILVGSAMYYLFSNLNAWIEGWLGYLPEFLSCLAISFGLC</sequence>
<keyword evidence="10" id="KW-0198">Cysteine biosynthesis</keyword>
<reference evidence="13" key="1">
    <citation type="submission" date="2014-09" db="EMBL/GenBank/DDBJ databases">
        <title>Vibrio variabilis JCM 19239. (C206) whole genome shotgun sequence.</title>
        <authorList>
            <person name="Sawabe T."/>
            <person name="Meirelles P."/>
            <person name="Nakanishi M."/>
            <person name="Sayaka M."/>
            <person name="Hattori M."/>
            <person name="Ohkuma M."/>
        </authorList>
    </citation>
    <scope>NUCLEOTIDE SEQUENCE [LARGE SCALE GENOMIC DNA]</scope>
    <source>
        <strain evidence="13">JCM 19239</strain>
    </source>
</reference>
<name>A0ABQ0JDR7_9VIBR</name>
<keyword evidence="13" id="KW-1185">Reference proteome</keyword>